<dbReference type="GO" id="GO:0016787">
    <property type="term" value="F:hydrolase activity"/>
    <property type="evidence" value="ECO:0007669"/>
    <property type="project" value="UniProtKB-KW"/>
</dbReference>
<dbReference type="PANTHER" id="PTHR42886:SF53">
    <property type="entry name" value="ALPHA_BETA-HYDROLASES SUPERFAMILY PROTEIN"/>
    <property type="match status" value="1"/>
</dbReference>
<comment type="caution">
    <text evidence="2">The sequence shown here is derived from an EMBL/GenBank/DDBJ whole genome shotgun (WGS) entry which is preliminary data.</text>
</comment>
<name>A0ABT4GJI5_9BACL</name>
<organism evidence="2 3">
    <name type="scientific">Paenibacillus alginolyticus</name>
    <dbReference type="NCBI Taxonomy" id="59839"/>
    <lineage>
        <taxon>Bacteria</taxon>
        <taxon>Bacillati</taxon>
        <taxon>Bacillota</taxon>
        <taxon>Bacilli</taxon>
        <taxon>Bacillales</taxon>
        <taxon>Paenibacillaceae</taxon>
        <taxon>Paenibacillus</taxon>
    </lineage>
</organism>
<sequence length="277" mass="30785">MKPSAGKPFELCIATDRVVRGDFYEAASQPARGTLIICHGYKGFKDWGMFPHAAQALAEEVDVISINFSHNGVGADLLEFTELEKFARETYSKDLEDLHAVVNHIRNRESSTTPKPILLLGHSRGAGVCLIYALDHPEHIAGVISWNGIANVDLFTEENKAQMRAAGRTYTMNGRTKQNMPLDLEILEDMEHNRERFDIVGRISTAKFPIALIQGTEDGERGIRGSQRLVEQNAAIAWIRIPEGNHTFGSVHPYQGETKPLKEAIHATKRTIQGMLA</sequence>
<protein>
    <submittedName>
        <fullName evidence="2">Alpha/beta hydrolase</fullName>
    </submittedName>
</protein>
<dbReference type="PANTHER" id="PTHR42886">
    <property type="entry name" value="RE40534P-RELATED"/>
    <property type="match status" value="1"/>
</dbReference>
<keyword evidence="2" id="KW-0378">Hydrolase</keyword>
<feature type="domain" description="AB hydrolase-1" evidence="1">
    <location>
        <begin position="34"/>
        <end position="166"/>
    </location>
</feature>
<dbReference type="Gene3D" id="3.40.50.1820">
    <property type="entry name" value="alpha/beta hydrolase"/>
    <property type="match status" value="1"/>
</dbReference>
<gene>
    <name evidence="2" type="ORF">M5X19_25380</name>
</gene>
<dbReference type="InterPro" id="IPR029058">
    <property type="entry name" value="AB_hydrolase_fold"/>
</dbReference>
<dbReference type="SUPFAM" id="SSF53474">
    <property type="entry name" value="alpha/beta-Hydrolases"/>
    <property type="match status" value="1"/>
</dbReference>
<keyword evidence="3" id="KW-1185">Reference proteome</keyword>
<evidence type="ECO:0000313" key="2">
    <source>
        <dbReference type="EMBL" id="MCY9696204.1"/>
    </source>
</evidence>
<evidence type="ECO:0000313" key="3">
    <source>
        <dbReference type="Proteomes" id="UP001527099"/>
    </source>
</evidence>
<dbReference type="Pfam" id="PF00561">
    <property type="entry name" value="Abhydrolase_1"/>
    <property type="match status" value="1"/>
</dbReference>
<dbReference type="InterPro" id="IPR000073">
    <property type="entry name" value="AB_hydrolase_1"/>
</dbReference>
<evidence type="ECO:0000259" key="1">
    <source>
        <dbReference type="Pfam" id="PF00561"/>
    </source>
</evidence>
<reference evidence="2 3" key="1">
    <citation type="submission" date="2022-05" db="EMBL/GenBank/DDBJ databases">
        <title>Genome Sequencing of Bee-Associated Microbes.</title>
        <authorList>
            <person name="Dunlap C."/>
        </authorList>
    </citation>
    <scope>NUCLEOTIDE SEQUENCE [LARGE SCALE GENOMIC DNA]</scope>
    <source>
        <strain evidence="2 3">NRRL B-14421</strain>
    </source>
</reference>
<proteinExistence type="predicted"/>
<dbReference type="EMBL" id="JAMDMX010000091">
    <property type="protein sequence ID" value="MCY9696204.1"/>
    <property type="molecule type" value="Genomic_DNA"/>
</dbReference>
<dbReference type="Proteomes" id="UP001527099">
    <property type="component" value="Unassembled WGS sequence"/>
</dbReference>
<accession>A0ABT4GJI5</accession>
<dbReference type="RefSeq" id="WP_268617371.1">
    <property type="nucleotide sequence ID" value="NZ_JAMDMX010000091.1"/>
</dbReference>